<protein>
    <submittedName>
        <fullName evidence="1">Uncharacterized protein</fullName>
    </submittedName>
</protein>
<evidence type="ECO:0000313" key="2">
    <source>
        <dbReference type="Proteomes" id="UP000183208"/>
    </source>
</evidence>
<sequence>MSFEKAKSITFALVYLTDALKKKKKKLSAKELASEINKHGSGVIDGGKISAILRGWHLPPQEMDDLHEALQKLIEARKLGLDLSDIPPGLAAQYELPAIFRNNVPHGLQGEVIGDLASNMAGGWSFYYVSPIDRAGEIASEVRSTAAYIYPTTPDARSMDIRMVSTRGIWNGNLFTTGPHLYVVLNDIAKNDVRKTETIFFIVNRPHSKRPFIAGIGTALIRSTNLSVPPVFGFLFFGEKHIPTGTSKRDKSADPLIKKFFESSPPDEADLGKIRSEACLSFSWEEFEQNRPRLAAYIKTLEVNGAALGKEVPGLHLRWP</sequence>
<gene>
    <name evidence="1" type="ORF">SAMN05444171_3860</name>
</gene>
<name>A0A1H4ZXV3_9BRAD</name>
<reference evidence="1 2" key="1">
    <citation type="submission" date="2016-10" db="EMBL/GenBank/DDBJ databases">
        <authorList>
            <person name="de Groot N.N."/>
        </authorList>
    </citation>
    <scope>NUCLEOTIDE SEQUENCE [LARGE SCALE GENOMIC DNA]</scope>
    <source>
        <strain evidence="1 2">GAS522</strain>
    </source>
</reference>
<accession>A0A1H4ZXV3</accession>
<evidence type="ECO:0000313" key="1">
    <source>
        <dbReference type="EMBL" id="SED34518.1"/>
    </source>
</evidence>
<dbReference type="EMBL" id="FNTI01000001">
    <property type="protein sequence ID" value="SED34518.1"/>
    <property type="molecule type" value="Genomic_DNA"/>
</dbReference>
<proteinExistence type="predicted"/>
<dbReference type="Proteomes" id="UP000183208">
    <property type="component" value="Unassembled WGS sequence"/>
</dbReference>
<dbReference type="RefSeq" id="WP_074822063.1">
    <property type="nucleotide sequence ID" value="NZ_FNTI01000001.1"/>
</dbReference>
<dbReference type="AlphaFoldDB" id="A0A1H4ZXV3"/>
<organism evidence="1 2">
    <name type="scientific">Bradyrhizobium lablabi</name>
    <dbReference type="NCBI Taxonomy" id="722472"/>
    <lineage>
        <taxon>Bacteria</taxon>
        <taxon>Pseudomonadati</taxon>
        <taxon>Pseudomonadota</taxon>
        <taxon>Alphaproteobacteria</taxon>
        <taxon>Hyphomicrobiales</taxon>
        <taxon>Nitrobacteraceae</taxon>
        <taxon>Bradyrhizobium</taxon>
    </lineage>
</organism>